<name>A0A061FIZ4_THECC</name>
<dbReference type="AlphaFoldDB" id="A0A061FIZ4"/>
<dbReference type="InParanoid" id="A0A061FIZ4"/>
<dbReference type="InterPro" id="IPR013103">
    <property type="entry name" value="RVT_2"/>
</dbReference>
<evidence type="ECO:0000313" key="4">
    <source>
        <dbReference type="Proteomes" id="UP000026915"/>
    </source>
</evidence>
<dbReference type="eggNOG" id="KOG0017">
    <property type="taxonomic scope" value="Eukaryota"/>
</dbReference>
<dbReference type="Proteomes" id="UP000026915">
    <property type="component" value="Chromosome 8"/>
</dbReference>
<gene>
    <name evidence="3" type="ORF">TCM_036438</name>
</gene>
<feature type="domain" description="GAG-pre-integrase" evidence="2">
    <location>
        <begin position="17"/>
        <end position="69"/>
    </location>
</feature>
<proteinExistence type="predicted"/>
<dbReference type="InterPro" id="IPR025724">
    <property type="entry name" value="GAG-pre-integrase_dom"/>
</dbReference>
<dbReference type="STRING" id="3641.A0A061FIZ4"/>
<organism evidence="3 4">
    <name type="scientific">Theobroma cacao</name>
    <name type="common">Cacao</name>
    <name type="synonym">Cocoa</name>
    <dbReference type="NCBI Taxonomy" id="3641"/>
    <lineage>
        <taxon>Eukaryota</taxon>
        <taxon>Viridiplantae</taxon>
        <taxon>Streptophyta</taxon>
        <taxon>Embryophyta</taxon>
        <taxon>Tracheophyta</taxon>
        <taxon>Spermatophyta</taxon>
        <taxon>Magnoliopsida</taxon>
        <taxon>eudicotyledons</taxon>
        <taxon>Gunneridae</taxon>
        <taxon>Pentapetalae</taxon>
        <taxon>rosids</taxon>
        <taxon>malvids</taxon>
        <taxon>Malvales</taxon>
        <taxon>Malvaceae</taxon>
        <taxon>Byttnerioideae</taxon>
        <taxon>Theobroma</taxon>
    </lineage>
</organism>
<protein>
    <recommendedName>
        <fullName evidence="5">Cysteine-rich RLK (RECEPTOR-like protein kinase) 8</fullName>
    </recommendedName>
</protein>
<evidence type="ECO:0000313" key="3">
    <source>
        <dbReference type="EMBL" id="EOY17290.1"/>
    </source>
</evidence>
<dbReference type="EMBL" id="CM001886">
    <property type="protein sequence ID" value="EOY17290.1"/>
    <property type="molecule type" value="Genomic_DNA"/>
</dbReference>
<feature type="domain" description="Reverse transcriptase Ty1/copia-type" evidence="1">
    <location>
        <begin position="173"/>
        <end position="272"/>
    </location>
</feature>
<evidence type="ECO:0000259" key="2">
    <source>
        <dbReference type="Pfam" id="PF13976"/>
    </source>
</evidence>
<evidence type="ECO:0008006" key="5">
    <source>
        <dbReference type="Google" id="ProtNLM"/>
    </source>
</evidence>
<evidence type="ECO:0000259" key="1">
    <source>
        <dbReference type="Pfam" id="PF07727"/>
    </source>
</evidence>
<dbReference type="HOGENOM" id="CLU_1002606_0_0_1"/>
<dbReference type="Gramene" id="EOY17290">
    <property type="protein sequence ID" value="EOY17290"/>
    <property type="gene ID" value="TCM_036438"/>
</dbReference>
<dbReference type="Pfam" id="PF07727">
    <property type="entry name" value="RVT_2"/>
    <property type="match status" value="1"/>
</dbReference>
<sequence length="278" mass="31631">MRNKCSPLNLVDTKRLALYIECNISELWHRRLGHVNCNSLSYMSSNELIDGLLEIAKPDKLCKTYQLGKLTKKPCLKVKSNALKQFMKSKALCRKLCKLESNKMIVADENPIWVIDDEVSDIKDESLIVKGTRTPQDSKCHVVVTKPSNFINVVSDENWKVAMDAKMSMILKNNTCILVDKPFDQHVIGVKWIFGIKLNPNGIVNKYKARLVVKGYAQVYGVDYFETFAPVARHDTIRLLVALSARENWKIFHLSVKSAFLDGVLLKDIYILNCLKGI</sequence>
<reference evidence="3 4" key="1">
    <citation type="journal article" date="2013" name="Genome Biol.">
        <title>The genome sequence of the most widely cultivated cacao type and its use to identify candidate genes regulating pod color.</title>
        <authorList>
            <person name="Motamayor J.C."/>
            <person name="Mockaitis K."/>
            <person name="Schmutz J."/>
            <person name="Haiminen N."/>
            <person name="Iii D.L."/>
            <person name="Cornejo O."/>
            <person name="Findley S.D."/>
            <person name="Zheng P."/>
            <person name="Utro F."/>
            <person name="Royaert S."/>
            <person name="Saski C."/>
            <person name="Jenkins J."/>
            <person name="Podicheti R."/>
            <person name="Zhao M."/>
            <person name="Scheffler B.E."/>
            <person name="Stack J.C."/>
            <person name="Feltus F.A."/>
            <person name="Mustiga G.M."/>
            <person name="Amores F."/>
            <person name="Phillips W."/>
            <person name="Marelli J.P."/>
            <person name="May G.D."/>
            <person name="Shapiro H."/>
            <person name="Ma J."/>
            <person name="Bustamante C.D."/>
            <person name="Schnell R.J."/>
            <person name="Main D."/>
            <person name="Gilbert D."/>
            <person name="Parida L."/>
            <person name="Kuhn D.N."/>
        </authorList>
    </citation>
    <scope>NUCLEOTIDE SEQUENCE [LARGE SCALE GENOMIC DNA]</scope>
    <source>
        <strain evidence="4">cv. Matina 1-6</strain>
    </source>
</reference>
<accession>A0A061FIZ4</accession>
<dbReference type="Pfam" id="PF13976">
    <property type="entry name" value="gag_pre-integrs"/>
    <property type="match status" value="1"/>
</dbReference>
<keyword evidence="4" id="KW-1185">Reference proteome</keyword>